<dbReference type="Proteomes" id="UP000008827">
    <property type="component" value="Chromosome 7"/>
</dbReference>
<dbReference type="EnsemblPlants" id="KRH48503">
    <property type="protein sequence ID" value="KRH48503"/>
    <property type="gene ID" value="GLYMA_07G093300"/>
</dbReference>
<keyword evidence="3" id="KW-1185">Reference proteome</keyword>
<evidence type="ECO:0000313" key="1">
    <source>
        <dbReference type="EMBL" id="KRH48503.1"/>
    </source>
</evidence>
<organism evidence="1">
    <name type="scientific">Glycine max</name>
    <name type="common">Soybean</name>
    <name type="synonym">Glycine hispida</name>
    <dbReference type="NCBI Taxonomy" id="3847"/>
    <lineage>
        <taxon>Eukaryota</taxon>
        <taxon>Viridiplantae</taxon>
        <taxon>Streptophyta</taxon>
        <taxon>Embryophyta</taxon>
        <taxon>Tracheophyta</taxon>
        <taxon>Spermatophyta</taxon>
        <taxon>Magnoliopsida</taxon>
        <taxon>eudicotyledons</taxon>
        <taxon>Gunneridae</taxon>
        <taxon>Pentapetalae</taxon>
        <taxon>rosids</taxon>
        <taxon>fabids</taxon>
        <taxon>Fabales</taxon>
        <taxon>Fabaceae</taxon>
        <taxon>Papilionoideae</taxon>
        <taxon>50 kb inversion clade</taxon>
        <taxon>NPAAA clade</taxon>
        <taxon>indigoferoid/millettioid clade</taxon>
        <taxon>Phaseoleae</taxon>
        <taxon>Glycine</taxon>
        <taxon>Glycine subgen. Soja</taxon>
    </lineage>
</organism>
<accession>A0A0R0J190</accession>
<proteinExistence type="predicted"/>
<reference evidence="1 2" key="1">
    <citation type="journal article" date="2010" name="Nature">
        <title>Genome sequence of the palaeopolyploid soybean.</title>
        <authorList>
            <person name="Schmutz J."/>
            <person name="Cannon S.B."/>
            <person name="Schlueter J."/>
            <person name="Ma J."/>
            <person name="Mitros T."/>
            <person name="Nelson W."/>
            <person name="Hyten D.L."/>
            <person name="Song Q."/>
            <person name="Thelen J.J."/>
            <person name="Cheng J."/>
            <person name="Xu D."/>
            <person name="Hellsten U."/>
            <person name="May G.D."/>
            <person name="Yu Y."/>
            <person name="Sakurai T."/>
            <person name="Umezawa T."/>
            <person name="Bhattacharyya M.K."/>
            <person name="Sandhu D."/>
            <person name="Valliyodan B."/>
            <person name="Lindquist E."/>
            <person name="Peto M."/>
            <person name="Grant D."/>
            <person name="Shu S."/>
            <person name="Goodstein D."/>
            <person name="Barry K."/>
            <person name="Futrell-Griggs M."/>
            <person name="Abernathy B."/>
            <person name="Du J."/>
            <person name="Tian Z."/>
            <person name="Zhu L."/>
            <person name="Gill N."/>
            <person name="Joshi T."/>
            <person name="Libault M."/>
            <person name="Sethuraman A."/>
            <person name="Zhang X.-C."/>
            <person name="Shinozaki K."/>
            <person name="Nguyen H.T."/>
            <person name="Wing R.A."/>
            <person name="Cregan P."/>
            <person name="Specht J."/>
            <person name="Grimwood J."/>
            <person name="Rokhsar D."/>
            <person name="Stacey G."/>
            <person name="Shoemaker R.C."/>
            <person name="Jackson S.A."/>
        </authorList>
    </citation>
    <scope>NUCLEOTIDE SEQUENCE</scope>
    <source>
        <strain evidence="2">cv. Williams 82</strain>
        <tissue evidence="1">Callus</tissue>
    </source>
</reference>
<protein>
    <submittedName>
        <fullName evidence="1 2">Uncharacterized protein</fullName>
    </submittedName>
</protein>
<dbReference type="EMBL" id="CM000840">
    <property type="protein sequence ID" value="KRH48503.1"/>
    <property type="molecule type" value="Genomic_DNA"/>
</dbReference>
<dbReference type="InParanoid" id="A0A0R0J190"/>
<dbReference type="Gramene" id="KRH48503">
    <property type="protein sequence ID" value="KRH48503"/>
    <property type="gene ID" value="GLYMA_07G093300"/>
</dbReference>
<gene>
    <name evidence="1" type="ORF">GLYMA_07G093300</name>
</gene>
<name>A0A0R0J190_SOYBN</name>
<reference evidence="1" key="3">
    <citation type="submission" date="2018-07" db="EMBL/GenBank/DDBJ databases">
        <title>WGS assembly of Glycine max.</title>
        <authorList>
            <person name="Schmutz J."/>
            <person name="Cannon S."/>
            <person name="Schlueter J."/>
            <person name="Ma J."/>
            <person name="Mitros T."/>
            <person name="Nelson W."/>
            <person name="Hyten D."/>
            <person name="Song Q."/>
            <person name="Thelen J."/>
            <person name="Cheng J."/>
            <person name="Xu D."/>
            <person name="Hellsten U."/>
            <person name="May G."/>
            <person name="Yu Y."/>
            <person name="Sakurai T."/>
            <person name="Umezawa T."/>
            <person name="Bhattacharyya M."/>
            <person name="Sandhu D."/>
            <person name="Valliyodan B."/>
            <person name="Lindquist E."/>
            <person name="Peto M."/>
            <person name="Grant D."/>
            <person name="Shu S."/>
            <person name="Goodstein D."/>
            <person name="Barry K."/>
            <person name="Futrell-Griggs M."/>
            <person name="Abernathy B."/>
            <person name="Du J."/>
            <person name="Tian Z."/>
            <person name="Zhu L."/>
            <person name="Gill N."/>
            <person name="Joshi T."/>
            <person name="Libault M."/>
            <person name="Sethuraman A."/>
            <person name="Zhang X."/>
            <person name="Shinozaki K."/>
            <person name="Nguyen H."/>
            <person name="Wing R."/>
            <person name="Cregan P."/>
            <person name="Specht J."/>
            <person name="Grimwood J."/>
            <person name="Rokhsar D."/>
            <person name="Stacey G."/>
            <person name="Shoemaker R."/>
            <person name="Jackson S."/>
        </authorList>
    </citation>
    <scope>NUCLEOTIDE SEQUENCE</scope>
    <source>
        <tissue evidence="1">Callus</tissue>
    </source>
</reference>
<evidence type="ECO:0000313" key="3">
    <source>
        <dbReference type="Proteomes" id="UP000008827"/>
    </source>
</evidence>
<evidence type="ECO:0000313" key="2">
    <source>
        <dbReference type="EnsemblPlants" id="KRH48503"/>
    </source>
</evidence>
<sequence length="70" mass="8033">MTWNRPSIIFFLNSKSFDEFSLPMKQSIASSFFLTFSEILRTEKQLQSSKIAASSSFSNRSCPFNMIVKP</sequence>
<dbReference type="AlphaFoldDB" id="A0A0R0J190"/>
<reference evidence="2" key="2">
    <citation type="submission" date="2018-02" db="UniProtKB">
        <authorList>
            <consortium name="EnsemblPlants"/>
        </authorList>
    </citation>
    <scope>IDENTIFICATION</scope>
    <source>
        <strain evidence="2">Williams 82</strain>
    </source>
</reference>